<dbReference type="InterPro" id="IPR023211">
    <property type="entry name" value="DNA_pol_palm_dom_sf"/>
</dbReference>
<dbReference type="PROSITE" id="PS00108">
    <property type="entry name" value="PROTEIN_KINASE_ST"/>
    <property type="match status" value="1"/>
</dbReference>
<dbReference type="InterPro" id="IPR000719">
    <property type="entry name" value="Prot_kinase_dom"/>
</dbReference>
<dbReference type="InterPro" id="IPR012337">
    <property type="entry name" value="RNaseH-like_sf"/>
</dbReference>
<dbReference type="InterPro" id="IPR017956">
    <property type="entry name" value="AT_hook_DNA-bd_motif"/>
</dbReference>
<organism evidence="2 3">
    <name type="scientific">Paramuricea clavata</name>
    <name type="common">Red gorgonian</name>
    <name type="synonym">Violescent sea-whip</name>
    <dbReference type="NCBI Taxonomy" id="317549"/>
    <lineage>
        <taxon>Eukaryota</taxon>
        <taxon>Metazoa</taxon>
        <taxon>Cnidaria</taxon>
        <taxon>Anthozoa</taxon>
        <taxon>Octocorallia</taxon>
        <taxon>Malacalcyonacea</taxon>
        <taxon>Plexauridae</taxon>
        <taxon>Paramuricea</taxon>
    </lineage>
</organism>
<dbReference type="GO" id="GO:0003677">
    <property type="term" value="F:DNA binding"/>
    <property type="evidence" value="ECO:0007669"/>
    <property type="project" value="InterPro"/>
</dbReference>
<dbReference type="Proteomes" id="UP001152795">
    <property type="component" value="Unassembled WGS sequence"/>
</dbReference>
<feature type="region of interest" description="Disordered" evidence="1">
    <location>
        <begin position="244"/>
        <end position="310"/>
    </location>
</feature>
<proteinExistence type="predicted"/>
<dbReference type="EMBL" id="CACRXK020012514">
    <property type="protein sequence ID" value="CAB4023464.1"/>
    <property type="molecule type" value="Genomic_DNA"/>
</dbReference>
<evidence type="ECO:0000256" key="1">
    <source>
        <dbReference type="SAM" id="MobiDB-lite"/>
    </source>
</evidence>
<name>A0A6S7IVU7_PARCT</name>
<gene>
    <name evidence="2" type="ORF">PACLA_8A085564</name>
</gene>
<dbReference type="Gene3D" id="1.10.510.10">
    <property type="entry name" value="Transferase(Phosphotransferase) domain 1"/>
    <property type="match status" value="1"/>
</dbReference>
<evidence type="ECO:0000313" key="2">
    <source>
        <dbReference type="EMBL" id="CAB4023464.1"/>
    </source>
</evidence>
<comment type="caution">
    <text evidence="2">The sequence shown here is derived from an EMBL/GenBank/DDBJ whole genome shotgun (WGS) entry which is preliminary data.</text>
</comment>
<dbReference type="GO" id="GO:0005524">
    <property type="term" value="F:ATP binding"/>
    <property type="evidence" value="ECO:0007669"/>
    <property type="project" value="InterPro"/>
</dbReference>
<dbReference type="InterPro" id="IPR044925">
    <property type="entry name" value="His-Me_finger_sf"/>
</dbReference>
<dbReference type="Gene3D" id="3.90.1600.10">
    <property type="entry name" value="Palm domain of DNA polymerase"/>
    <property type="match status" value="1"/>
</dbReference>
<dbReference type="PANTHER" id="PTHR31511:SF12">
    <property type="entry name" value="RHO TERMINATION FACTOR N-TERMINAL DOMAIN-CONTAINING PROTEIN"/>
    <property type="match status" value="1"/>
</dbReference>
<dbReference type="SUPFAM" id="SSF53098">
    <property type="entry name" value="Ribonuclease H-like"/>
    <property type="match status" value="1"/>
</dbReference>
<dbReference type="InterPro" id="IPR043502">
    <property type="entry name" value="DNA/RNA_pol_sf"/>
</dbReference>
<protein>
    <submittedName>
        <fullName evidence="2">Gastrula zinc finger</fullName>
    </submittedName>
</protein>
<dbReference type="PROSITE" id="PS50011">
    <property type="entry name" value="PROTEIN_KINASE_DOM"/>
    <property type="match status" value="1"/>
</dbReference>
<dbReference type="SMART" id="SM00220">
    <property type="entry name" value="S_TKc"/>
    <property type="match status" value="1"/>
</dbReference>
<dbReference type="InterPro" id="IPR011009">
    <property type="entry name" value="Kinase-like_dom_sf"/>
</dbReference>
<dbReference type="InterPro" id="IPR008271">
    <property type="entry name" value="Ser/Thr_kinase_AS"/>
</dbReference>
<dbReference type="CDD" id="cd00180">
    <property type="entry name" value="PKc"/>
    <property type="match status" value="1"/>
</dbReference>
<feature type="compositionally biased region" description="Basic residues" evidence="1">
    <location>
        <begin position="144"/>
        <end position="154"/>
    </location>
</feature>
<dbReference type="OrthoDB" id="5976830at2759"/>
<accession>A0A6S7IVU7</accession>
<dbReference type="Pfam" id="PF00069">
    <property type="entry name" value="Pkinase"/>
    <property type="match status" value="1"/>
</dbReference>
<dbReference type="GO" id="GO:0004672">
    <property type="term" value="F:protein kinase activity"/>
    <property type="evidence" value="ECO:0007669"/>
    <property type="project" value="InterPro"/>
</dbReference>
<dbReference type="SUPFAM" id="SSF54060">
    <property type="entry name" value="His-Me finger endonucleases"/>
    <property type="match status" value="1"/>
</dbReference>
<sequence length="1538" mass="176910">MASYFDMNEFSVEQLMALNSIIDSDNEIDERVENIMEDKTYRIAPSDKGKDPLEGERQFVDEVDRDMEVKKPRRLPLNYKGRRGIMPTWKYSERQKAKALLVEEAYQSLLARGVKGLPPTMGGRWRTDDPQVNAEIRRIENERNRKRPRGRPPKPKVDGEVKVPKRRGRPPKSKVDGEVKVPKRRGRPPKPKVDVIQQKPKVRRQTVAERFLSQNRIKLSVPANSIITPTGPGKFTISVDLNKKPTRKAPEVPKGVAPWRPTPKPRTRLPPRERPVSKPRTVLPKERPVPKPRTTKPVSPPKVRKPVKVSREVKEQPIVVTPEKHEIDPFGTYLEKPFHRKIETAANGAAVTYSITPHYMDPLNQLTASRQVVRGILVNELKRMGGLKYTETIKVRMSKEIGNGKTKKDSIYFKSKTATATNFEDIESTAAQNQLTILSRIETFQNLGSNWIILNIESHYVNIAMYKPLKGSSYMKLPGDISNPKCGLINMKNNDNMCFLWSHVRHLRPKARRATTITRKDREFVDNLDYSGIDFPVKISDIDKIERKNSINISVFGYKGKKQFYPIRNSKAKYNEHMELLLLGDGMLFSESGYTHKKHFCLHCLHSCVSKEVLEKHKETCLEVNGTQAVKLPKEGTKIKFKNHRKSMPVPFVIYADFESILVPEERKVESENPEDKSSTDLYQTHKACSFGLKTVCHYDDKYSGEYKSYVGEDAALVFLKTVLIESLRCREMVNNIFNKKMVITPEEEAEFWKARNCSICGNDLGEDRVRDHDHVTGMYRGAAHNICNLKYRITWKVPVVFHNLRGYDSHLIMQEIGKFKMNINVIPNNMEKYISFSLGKNLVFIDSIQFMASSLEALVSNLSPEDFKIVGKRWKGEDFNLVTQKAVFPYEFLDDISKLNTEGLPSRDKFYSSLYESEVKEEDYQRARKVWDHFGIKTMRDYHDLYLETDVLLLADVFENFRRTCLENYKLDPANYMSAPSLSWDAFLKQSGEEIELVSDMDMFQFFEKGMRGGMSILDLSKTLMYDFHYNTIKKEYGNRSRLLFTDTDSLMYEIKTDDVYEDFKRIGKEQDCWDNSDYPKDSPYYSTHNKKVIGKFKDEAEGVPIIEFVRLRSKMYSYVKENGGGGMTAKGVKKNNEEILPREAGDRIKALVNMAMVLPGLQVQQQKSLPNIEPDELENPSPCIGSGSFGQCRTWYYPRFDINIVEKIMPDSNETTVYKEALYQQMFSHRCVLHVFGINNTRKPYSLFMEFVGKDLQSLTIHKLLYDKQSMDIMGSMTVPDWFRVCYDIANALQYIHEKGFLHCDIKTNNVLVSHHKNGYLIDFGKELCDELSDKTDIFLNLSTASLIDFFGQKKNKLTWSGTLNDLKMFVSTIIDEKAAESAVWRSPSGGKWCFTCEDLEITWHSKSGAIIFDGVKAGNLVKRIKDILSKPDDAVKTINSDLNMEANTDRGSSRIIENEVSSHNSTCSVVIEGIKLEMVILEIRLLNTIKENKSDICWLKFKVKDLEGVIRHQDDAILKFSEDNLILKSKLSSFN</sequence>
<feature type="region of interest" description="Disordered" evidence="1">
    <location>
        <begin position="139"/>
        <end position="202"/>
    </location>
</feature>
<reference evidence="2" key="1">
    <citation type="submission" date="2020-04" db="EMBL/GenBank/DDBJ databases">
        <authorList>
            <person name="Alioto T."/>
            <person name="Alioto T."/>
            <person name="Gomez Garrido J."/>
        </authorList>
    </citation>
    <scope>NUCLEOTIDE SEQUENCE</scope>
    <source>
        <strain evidence="2">A484AB</strain>
    </source>
</reference>
<dbReference type="PRINTS" id="PR00929">
    <property type="entry name" value="ATHOOK"/>
</dbReference>
<dbReference type="PANTHER" id="PTHR31511">
    <property type="entry name" value="PROTEIN CBG23764"/>
    <property type="match status" value="1"/>
</dbReference>
<dbReference type="SUPFAM" id="SSF56112">
    <property type="entry name" value="Protein kinase-like (PK-like)"/>
    <property type="match status" value="1"/>
</dbReference>
<dbReference type="SMART" id="SM00384">
    <property type="entry name" value="AT_hook"/>
    <property type="match status" value="3"/>
</dbReference>
<dbReference type="SUPFAM" id="SSF56672">
    <property type="entry name" value="DNA/RNA polymerases"/>
    <property type="match status" value="1"/>
</dbReference>
<keyword evidence="3" id="KW-1185">Reference proteome</keyword>
<evidence type="ECO:0000313" key="3">
    <source>
        <dbReference type="Proteomes" id="UP001152795"/>
    </source>
</evidence>